<dbReference type="PROSITE" id="PS51219">
    <property type="entry name" value="DPCK"/>
    <property type="match status" value="1"/>
</dbReference>
<dbReference type="EC" id="2.7.1.24" evidence="8 9"/>
<comment type="pathway">
    <text evidence="8">Cofactor biosynthesis; coenzyme A biosynthesis; CoA from (R)-pantothenate: step 5/5.</text>
</comment>
<evidence type="ECO:0000256" key="4">
    <source>
        <dbReference type="ARBA" id="ARBA00022741"/>
    </source>
</evidence>
<dbReference type="CDD" id="cd02022">
    <property type="entry name" value="DPCK"/>
    <property type="match status" value="1"/>
</dbReference>
<reference evidence="11" key="1">
    <citation type="submission" date="2021-11" db="EMBL/GenBank/DDBJ databases">
        <authorList>
            <person name="Riesbeck K."/>
        </authorList>
    </citation>
    <scope>NUCLEOTIDE SEQUENCE [LARGE SCALE GENOMIC DNA]</scope>
</reference>
<evidence type="ECO:0000256" key="8">
    <source>
        <dbReference type="HAMAP-Rule" id="MF_00376"/>
    </source>
</evidence>
<comment type="subcellular location">
    <subcellularLocation>
        <location evidence="8">Cytoplasm</location>
    </subcellularLocation>
</comment>
<dbReference type="NCBIfam" id="TIGR00152">
    <property type="entry name" value="dephospho-CoA kinase"/>
    <property type="match status" value="1"/>
</dbReference>
<evidence type="ECO:0000313" key="11">
    <source>
        <dbReference type="Proteomes" id="UP000837958"/>
    </source>
</evidence>
<dbReference type="AlphaFoldDB" id="A0AAJ8WSA1"/>
<dbReference type="GO" id="GO:0005524">
    <property type="term" value="F:ATP binding"/>
    <property type="evidence" value="ECO:0007669"/>
    <property type="project" value="UniProtKB-UniRule"/>
</dbReference>
<keyword evidence="7 8" id="KW-0173">Coenzyme A biosynthesis</keyword>
<dbReference type="GO" id="GO:0004140">
    <property type="term" value="F:dephospho-CoA kinase activity"/>
    <property type="evidence" value="ECO:0007669"/>
    <property type="project" value="UniProtKB-UniRule"/>
</dbReference>
<dbReference type="PANTHER" id="PTHR10695">
    <property type="entry name" value="DEPHOSPHO-COA KINASE-RELATED"/>
    <property type="match status" value="1"/>
</dbReference>
<dbReference type="GO" id="GO:0005737">
    <property type="term" value="C:cytoplasm"/>
    <property type="evidence" value="ECO:0007669"/>
    <property type="project" value="UniProtKB-SubCell"/>
</dbReference>
<dbReference type="Proteomes" id="UP000837958">
    <property type="component" value="Chromosome"/>
</dbReference>
<evidence type="ECO:0000256" key="7">
    <source>
        <dbReference type="ARBA" id="ARBA00022993"/>
    </source>
</evidence>
<evidence type="ECO:0000256" key="2">
    <source>
        <dbReference type="ARBA" id="ARBA00022490"/>
    </source>
</evidence>
<accession>A0AAJ8WSA1</accession>
<evidence type="ECO:0000313" key="10">
    <source>
        <dbReference type="EMBL" id="CAH0450034.1"/>
    </source>
</evidence>
<dbReference type="InterPro" id="IPR027417">
    <property type="entry name" value="P-loop_NTPase"/>
</dbReference>
<keyword evidence="6 8" id="KW-0067">ATP-binding</keyword>
<dbReference type="HAMAP" id="MF_00376">
    <property type="entry name" value="Dephospho_CoA_kinase"/>
    <property type="match status" value="1"/>
</dbReference>
<evidence type="ECO:0000256" key="3">
    <source>
        <dbReference type="ARBA" id="ARBA00022679"/>
    </source>
</evidence>
<dbReference type="EMBL" id="OV040719">
    <property type="protein sequence ID" value="CAH0450034.1"/>
    <property type="molecule type" value="Genomic_DNA"/>
</dbReference>
<feature type="binding site" evidence="8">
    <location>
        <begin position="28"/>
        <end position="33"/>
    </location>
    <ligand>
        <name>ATP</name>
        <dbReference type="ChEBI" id="CHEBI:30616"/>
    </ligand>
</feature>
<evidence type="ECO:0000256" key="5">
    <source>
        <dbReference type="ARBA" id="ARBA00022777"/>
    </source>
</evidence>
<evidence type="ECO:0000256" key="6">
    <source>
        <dbReference type="ARBA" id="ARBA00022840"/>
    </source>
</evidence>
<dbReference type="GO" id="GO:0015937">
    <property type="term" value="P:coenzyme A biosynthetic process"/>
    <property type="evidence" value="ECO:0007669"/>
    <property type="project" value="UniProtKB-UniRule"/>
</dbReference>
<name>A0AAJ8WSA1_HAEI3</name>
<keyword evidence="5 8" id="KW-0418">Kinase</keyword>
<sequence>MVSGDQYRRLFFMGNHMSYIVGLTGGIGSGKTTIANLFADLGVPLVDADVVAREVVAKDSPLLSKIVEHFGTQILTDQGELNRAALREIVFHHDEEKQWLNNLLHPAIRERMKQQLSEQTAPYTLFVVPLLIENKLTALCDRILVVDVSPQTQLARSAQRDNNNFEQIQRIMNSQVSQQARLKWADDVINNDTDLAQNLPHLQKKVLELHQFYLQQAENKNV</sequence>
<proteinExistence type="inferred from homology"/>
<dbReference type="Pfam" id="PF01121">
    <property type="entry name" value="CoaE"/>
    <property type="match status" value="1"/>
</dbReference>
<dbReference type="Gene3D" id="3.40.50.300">
    <property type="entry name" value="P-loop containing nucleotide triphosphate hydrolases"/>
    <property type="match status" value="1"/>
</dbReference>
<comment type="function">
    <text evidence="8">Catalyzes the phosphorylation of the 3'-hydroxyl group of dephosphocoenzyme A to form coenzyme A.</text>
</comment>
<evidence type="ECO:0000256" key="1">
    <source>
        <dbReference type="ARBA" id="ARBA00009018"/>
    </source>
</evidence>
<dbReference type="PANTHER" id="PTHR10695:SF46">
    <property type="entry name" value="BIFUNCTIONAL COENZYME A SYNTHASE-RELATED"/>
    <property type="match status" value="1"/>
</dbReference>
<dbReference type="FunFam" id="3.40.50.300:FF:000518">
    <property type="entry name" value="Dephospho-CoA kinase"/>
    <property type="match status" value="1"/>
</dbReference>
<protein>
    <recommendedName>
        <fullName evidence="8 9">Dephospho-CoA kinase</fullName>
        <ecNumber evidence="8 9">2.7.1.24</ecNumber>
    </recommendedName>
    <alternativeName>
        <fullName evidence="8">Dephosphocoenzyme A kinase</fullName>
    </alternativeName>
</protein>
<organism evidence="10 11">
    <name type="scientific">Haemophilus influenzae (strain NTHi 3655)</name>
    <dbReference type="NCBI Taxonomy" id="375177"/>
    <lineage>
        <taxon>Bacteria</taxon>
        <taxon>Pseudomonadati</taxon>
        <taxon>Pseudomonadota</taxon>
        <taxon>Gammaproteobacteria</taxon>
        <taxon>Pasteurellales</taxon>
        <taxon>Pasteurellaceae</taxon>
        <taxon>Haemophilus</taxon>
    </lineage>
</organism>
<gene>
    <name evidence="8" type="primary">coaE</name>
    <name evidence="10" type="ORF">KRLU3655_LOCUS110</name>
</gene>
<keyword evidence="4 8" id="KW-0547">Nucleotide-binding</keyword>
<keyword evidence="3 8" id="KW-0808">Transferase</keyword>
<dbReference type="SUPFAM" id="SSF52540">
    <property type="entry name" value="P-loop containing nucleoside triphosphate hydrolases"/>
    <property type="match status" value="1"/>
</dbReference>
<comment type="similarity">
    <text evidence="1 8">Belongs to the CoaE family.</text>
</comment>
<dbReference type="InterPro" id="IPR001977">
    <property type="entry name" value="Depp_CoAkinase"/>
</dbReference>
<evidence type="ECO:0000256" key="9">
    <source>
        <dbReference type="NCBIfam" id="TIGR00152"/>
    </source>
</evidence>
<keyword evidence="2 8" id="KW-0963">Cytoplasm</keyword>
<comment type="catalytic activity">
    <reaction evidence="8">
        <text>3'-dephospho-CoA + ATP = ADP + CoA + H(+)</text>
        <dbReference type="Rhea" id="RHEA:18245"/>
        <dbReference type="ChEBI" id="CHEBI:15378"/>
        <dbReference type="ChEBI" id="CHEBI:30616"/>
        <dbReference type="ChEBI" id="CHEBI:57287"/>
        <dbReference type="ChEBI" id="CHEBI:57328"/>
        <dbReference type="ChEBI" id="CHEBI:456216"/>
        <dbReference type="EC" id="2.7.1.24"/>
    </reaction>
</comment>